<evidence type="ECO:0000313" key="1">
    <source>
        <dbReference type="EMBL" id="KAJ7698712.1"/>
    </source>
</evidence>
<gene>
    <name evidence="1" type="ORF">B0H17DRAFT_1129745</name>
</gene>
<comment type="caution">
    <text evidence="1">The sequence shown here is derived from an EMBL/GenBank/DDBJ whole genome shotgun (WGS) entry which is preliminary data.</text>
</comment>
<dbReference type="Proteomes" id="UP001221757">
    <property type="component" value="Unassembled WGS sequence"/>
</dbReference>
<name>A0AAD7DUT0_MYCRO</name>
<keyword evidence="2" id="KW-1185">Reference proteome</keyword>
<dbReference type="EMBL" id="JARKIE010000025">
    <property type="protein sequence ID" value="KAJ7698712.1"/>
    <property type="molecule type" value="Genomic_DNA"/>
</dbReference>
<reference evidence="1" key="1">
    <citation type="submission" date="2023-03" db="EMBL/GenBank/DDBJ databases">
        <title>Massive genome expansion in bonnet fungi (Mycena s.s.) driven by repeated elements and novel gene families across ecological guilds.</title>
        <authorList>
            <consortium name="Lawrence Berkeley National Laboratory"/>
            <person name="Harder C.B."/>
            <person name="Miyauchi S."/>
            <person name="Viragh M."/>
            <person name="Kuo A."/>
            <person name="Thoen E."/>
            <person name="Andreopoulos B."/>
            <person name="Lu D."/>
            <person name="Skrede I."/>
            <person name="Drula E."/>
            <person name="Henrissat B."/>
            <person name="Morin E."/>
            <person name="Kohler A."/>
            <person name="Barry K."/>
            <person name="LaButti K."/>
            <person name="Morin E."/>
            <person name="Salamov A."/>
            <person name="Lipzen A."/>
            <person name="Mereny Z."/>
            <person name="Hegedus B."/>
            <person name="Baldrian P."/>
            <person name="Stursova M."/>
            <person name="Weitz H."/>
            <person name="Taylor A."/>
            <person name="Grigoriev I.V."/>
            <person name="Nagy L.G."/>
            <person name="Martin F."/>
            <person name="Kauserud H."/>
        </authorList>
    </citation>
    <scope>NUCLEOTIDE SEQUENCE</scope>
    <source>
        <strain evidence="1">CBHHK067</strain>
    </source>
</reference>
<organism evidence="1 2">
    <name type="scientific">Mycena rosella</name>
    <name type="common">Pink bonnet</name>
    <name type="synonym">Agaricus rosellus</name>
    <dbReference type="NCBI Taxonomy" id="1033263"/>
    <lineage>
        <taxon>Eukaryota</taxon>
        <taxon>Fungi</taxon>
        <taxon>Dikarya</taxon>
        <taxon>Basidiomycota</taxon>
        <taxon>Agaricomycotina</taxon>
        <taxon>Agaricomycetes</taxon>
        <taxon>Agaricomycetidae</taxon>
        <taxon>Agaricales</taxon>
        <taxon>Marasmiineae</taxon>
        <taxon>Mycenaceae</taxon>
        <taxon>Mycena</taxon>
    </lineage>
</organism>
<accession>A0AAD7DUT0</accession>
<evidence type="ECO:0000313" key="2">
    <source>
        <dbReference type="Proteomes" id="UP001221757"/>
    </source>
</evidence>
<proteinExistence type="predicted"/>
<dbReference type="AlphaFoldDB" id="A0AAD7DUT0"/>
<protein>
    <submittedName>
        <fullName evidence="1">Uncharacterized protein</fullName>
    </submittedName>
</protein>
<sequence length="177" mass="19351">MYRIMGGYKRGLLSKLAGMGEWAYLAGARMEGVEDTSSLGFVIPSRSVKEPHLPKSLKDGCAGSRQQDTHIGRYTSVMLVRVQAASGSRYTAGSTSSRNGRVAVSQDEYSAHDSYSLLEHARSISRVNGQCERGEKQVAMDAMGGKREEGGEKDNSRVAERKWRLMVVCDQPVFGIA</sequence>